<proteinExistence type="predicted"/>
<evidence type="ECO:0000256" key="2">
    <source>
        <dbReference type="ARBA" id="ARBA00022692"/>
    </source>
</evidence>
<comment type="caution">
    <text evidence="9">Lacks conserved residue(s) required for the propagation of feature annotation.</text>
</comment>
<evidence type="ECO:0000256" key="7">
    <source>
        <dbReference type="ARBA" id="ARBA00023170"/>
    </source>
</evidence>
<feature type="region of interest" description="Disordered" evidence="10">
    <location>
        <begin position="263"/>
        <end position="295"/>
    </location>
</feature>
<gene>
    <name evidence="13" type="ORF">DPMN_054030</name>
</gene>
<feature type="disulfide bond" evidence="9">
    <location>
        <begin position="161"/>
        <end position="179"/>
    </location>
</feature>
<keyword evidence="3" id="KW-0677">Repeat</keyword>
<dbReference type="InterPro" id="IPR023415">
    <property type="entry name" value="LDLR_class-A_CS"/>
</dbReference>
<feature type="disulfide bond" evidence="9">
    <location>
        <begin position="154"/>
        <end position="166"/>
    </location>
</feature>
<reference evidence="13" key="1">
    <citation type="journal article" date="2019" name="bioRxiv">
        <title>The Genome of the Zebra Mussel, Dreissena polymorpha: A Resource for Invasive Species Research.</title>
        <authorList>
            <person name="McCartney M.A."/>
            <person name="Auch B."/>
            <person name="Kono T."/>
            <person name="Mallez S."/>
            <person name="Zhang Y."/>
            <person name="Obille A."/>
            <person name="Becker A."/>
            <person name="Abrahante J.E."/>
            <person name="Garbe J."/>
            <person name="Badalamenti J.P."/>
            <person name="Herman A."/>
            <person name="Mangelson H."/>
            <person name="Liachko I."/>
            <person name="Sullivan S."/>
            <person name="Sone E.D."/>
            <person name="Koren S."/>
            <person name="Silverstein K.A.T."/>
            <person name="Beckman K.B."/>
            <person name="Gohl D.M."/>
        </authorList>
    </citation>
    <scope>NUCLEOTIDE SEQUENCE</scope>
    <source>
        <strain evidence="13">Duluth1</strain>
        <tissue evidence="13">Whole animal</tissue>
    </source>
</reference>
<evidence type="ECO:0000256" key="10">
    <source>
        <dbReference type="SAM" id="MobiDB-lite"/>
    </source>
</evidence>
<dbReference type="EMBL" id="JAIWYP010000012">
    <property type="protein sequence ID" value="KAH3728083.1"/>
    <property type="molecule type" value="Genomic_DNA"/>
</dbReference>
<evidence type="ECO:0000256" key="8">
    <source>
        <dbReference type="ARBA" id="ARBA00023180"/>
    </source>
</evidence>
<keyword evidence="4 11" id="KW-1133">Transmembrane helix</keyword>
<dbReference type="InterPro" id="IPR051221">
    <property type="entry name" value="LDLR-related"/>
</dbReference>
<dbReference type="SMART" id="SM00192">
    <property type="entry name" value="LDLa"/>
    <property type="match status" value="2"/>
</dbReference>
<organism evidence="13 14">
    <name type="scientific">Dreissena polymorpha</name>
    <name type="common">Zebra mussel</name>
    <name type="synonym">Mytilus polymorpha</name>
    <dbReference type="NCBI Taxonomy" id="45954"/>
    <lineage>
        <taxon>Eukaryota</taxon>
        <taxon>Metazoa</taxon>
        <taxon>Spiralia</taxon>
        <taxon>Lophotrochozoa</taxon>
        <taxon>Mollusca</taxon>
        <taxon>Bivalvia</taxon>
        <taxon>Autobranchia</taxon>
        <taxon>Heteroconchia</taxon>
        <taxon>Euheterodonta</taxon>
        <taxon>Imparidentia</taxon>
        <taxon>Neoheterodontei</taxon>
        <taxon>Myida</taxon>
        <taxon>Dreissenoidea</taxon>
        <taxon>Dreissenidae</taxon>
        <taxon>Dreissena</taxon>
    </lineage>
</organism>
<evidence type="ECO:0000256" key="9">
    <source>
        <dbReference type="PROSITE-ProRule" id="PRU00124"/>
    </source>
</evidence>
<dbReference type="CDD" id="cd00112">
    <property type="entry name" value="LDLa"/>
    <property type="match status" value="1"/>
</dbReference>
<dbReference type="AlphaFoldDB" id="A0A9D4HSQ9"/>
<evidence type="ECO:0000256" key="4">
    <source>
        <dbReference type="ARBA" id="ARBA00022989"/>
    </source>
</evidence>
<feature type="compositionally biased region" description="Low complexity" evidence="10">
    <location>
        <begin position="264"/>
        <end position="294"/>
    </location>
</feature>
<keyword evidence="14" id="KW-1185">Reference proteome</keyword>
<dbReference type="Pfam" id="PF00057">
    <property type="entry name" value="Ldl_recept_a"/>
    <property type="match status" value="1"/>
</dbReference>
<evidence type="ECO:0000256" key="11">
    <source>
        <dbReference type="SAM" id="Phobius"/>
    </source>
</evidence>
<dbReference type="GO" id="GO:0005886">
    <property type="term" value="C:plasma membrane"/>
    <property type="evidence" value="ECO:0007669"/>
    <property type="project" value="TreeGrafter"/>
</dbReference>
<evidence type="ECO:0000313" key="14">
    <source>
        <dbReference type="Proteomes" id="UP000828390"/>
    </source>
</evidence>
<protein>
    <submittedName>
        <fullName evidence="13">Uncharacterized protein</fullName>
    </submittedName>
</protein>
<dbReference type="SUPFAM" id="SSF57424">
    <property type="entry name" value="LDL receptor-like module"/>
    <property type="match status" value="2"/>
</dbReference>
<sequence>MPHEIDVIYATLFCTFLVTVTGVVPSCNEISNSTIQVARMCHNSVVVGTKVYIEADDAGNTTLSSGVSCTCTVTTQVGKQMEVKLKFNGTSNQICGTTIEFTGLGLSDGPESHSCNDTTFIVNTHKNSTMNLELRKTQAPHLSAYCISLELHYCREYEFQCNSGECIPFNDTCDVNPDCRDHSDENCTNGIVHCIEGLIPCPSGKGCMGSAGRCNNQTDCWDESDEVNCTSAVGVKNAEEPGQHEQSTPLITVTCTESKFEAQTTTAPTTTTIGAPTTAPSTTTGPTETITGNTDASFSSPDQTLLVIFAVVVCICVSALVALCACSKKIEDKNKKRDKSKVDKFGRPL</sequence>
<comment type="subcellular location">
    <subcellularLocation>
        <location evidence="1">Membrane</location>
        <topology evidence="1">Single-pass membrane protein</topology>
    </subcellularLocation>
</comment>
<evidence type="ECO:0000313" key="13">
    <source>
        <dbReference type="EMBL" id="KAH3728083.1"/>
    </source>
</evidence>
<reference evidence="13" key="2">
    <citation type="submission" date="2020-11" db="EMBL/GenBank/DDBJ databases">
        <authorList>
            <person name="McCartney M.A."/>
            <person name="Auch B."/>
            <person name="Kono T."/>
            <person name="Mallez S."/>
            <person name="Becker A."/>
            <person name="Gohl D.M."/>
            <person name="Silverstein K.A.T."/>
            <person name="Koren S."/>
            <person name="Bechman K.B."/>
            <person name="Herman A."/>
            <person name="Abrahante J.E."/>
            <person name="Garbe J."/>
        </authorList>
    </citation>
    <scope>NUCLEOTIDE SEQUENCE</scope>
    <source>
        <strain evidence="13">Duluth1</strain>
        <tissue evidence="13">Whole animal</tissue>
    </source>
</reference>
<keyword evidence="12" id="KW-0732">Signal</keyword>
<name>A0A9D4HSQ9_DREPO</name>
<feature type="signal peptide" evidence="12">
    <location>
        <begin position="1"/>
        <end position="22"/>
    </location>
</feature>
<feature type="transmembrane region" description="Helical" evidence="11">
    <location>
        <begin position="305"/>
        <end position="326"/>
    </location>
</feature>
<keyword evidence="2 11" id="KW-0812">Transmembrane</keyword>
<dbReference type="Gene3D" id="4.10.400.10">
    <property type="entry name" value="Low-density Lipoprotein Receptor"/>
    <property type="match status" value="2"/>
</dbReference>
<dbReference type="PRINTS" id="PR00261">
    <property type="entry name" value="LDLRECEPTOR"/>
</dbReference>
<dbReference type="InterPro" id="IPR036055">
    <property type="entry name" value="LDL_receptor-like_sf"/>
</dbReference>
<dbReference type="PROSITE" id="PS01209">
    <property type="entry name" value="LDLRA_1"/>
    <property type="match status" value="1"/>
</dbReference>
<feature type="chain" id="PRO_5039281164" evidence="12">
    <location>
        <begin position="23"/>
        <end position="349"/>
    </location>
</feature>
<dbReference type="OrthoDB" id="9990982at2759"/>
<evidence type="ECO:0000256" key="6">
    <source>
        <dbReference type="ARBA" id="ARBA00023157"/>
    </source>
</evidence>
<keyword evidence="8" id="KW-0325">Glycoprotein</keyword>
<evidence type="ECO:0000256" key="12">
    <source>
        <dbReference type="SAM" id="SignalP"/>
    </source>
</evidence>
<comment type="caution">
    <text evidence="13">The sequence shown here is derived from an EMBL/GenBank/DDBJ whole genome shotgun (WGS) entry which is preliminary data.</text>
</comment>
<accession>A0A9D4HSQ9</accession>
<dbReference type="PANTHER" id="PTHR22722">
    <property type="entry name" value="LOW-DENSITY LIPOPROTEIN RECEPTOR-RELATED PROTEIN 2-RELATED"/>
    <property type="match status" value="1"/>
</dbReference>
<dbReference type="InterPro" id="IPR002172">
    <property type="entry name" value="LDrepeatLR_classA_rpt"/>
</dbReference>
<evidence type="ECO:0000256" key="3">
    <source>
        <dbReference type="ARBA" id="ARBA00022737"/>
    </source>
</evidence>
<keyword evidence="6 9" id="KW-1015">Disulfide bond</keyword>
<evidence type="ECO:0000256" key="1">
    <source>
        <dbReference type="ARBA" id="ARBA00004167"/>
    </source>
</evidence>
<feature type="disulfide bond" evidence="9">
    <location>
        <begin position="214"/>
        <end position="229"/>
    </location>
</feature>
<dbReference type="GO" id="GO:0043235">
    <property type="term" value="C:receptor complex"/>
    <property type="evidence" value="ECO:0007669"/>
    <property type="project" value="TreeGrafter"/>
</dbReference>
<dbReference type="PROSITE" id="PS50068">
    <property type="entry name" value="LDLRA_2"/>
    <property type="match status" value="2"/>
</dbReference>
<keyword evidence="5 11" id="KW-0472">Membrane</keyword>
<keyword evidence="7" id="KW-0675">Receptor</keyword>
<evidence type="ECO:0000256" key="5">
    <source>
        <dbReference type="ARBA" id="ARBA00023136"/>
    </source>
</evidence>
<dbReference type="Proteomes" id="UP000828390">
    <property type="component" value="Unassembled WGS sequence"/>
</dbReference>